<dbReference type="InterPro" id="IPR018960">
    <property type="entry name" value="DUF1990"/>
</dbReference>
<organism evidence="2 3">
    <name type="scientific">Myceligenerans xiligouense</name>
    <dbReference type="NCBI Taxonomy" id="253184"/>
    <lineage>
        <taxon>Bacteria</taxon>
        <taxon>Bacillati</taxon>
        <taxon>Actinomycetota</taxon>
        <taxon>Actinomycetes</taxon>
        <taxon>Micrococcales</taxon>
        <taxon>Promicromonosporaceae</taxon>
        <taxon>Myceligenerans</taxon>
    </lineage>
</organism>
<accession>A0A3N4ZAT1</accession>
<sequence length="330" mass="36200">MDEAGNGGVGVRWFTVGDGAARGIVEVAIRSALVAQRTRLARVDVDIVSDRDWPTSVHAAVRLAEERLTRNRQRDISLTLDPRLDEDFDILHALAPFSIGSTGTSSRGEHIWDANDTGTSVAFALTPTEEHAVRSAITAAGGVASDLTLLAEYHLSQRDLSYSVVGGTAPGAERWQPPDGWRAYERTVRLGSGTDLWNAASTAALSWGIKTRSGFTVDPTLEEGRVARQGERYWLLARIGPIHVREPVEVVATLATRRRAGLAYGTLAGHPVSGEEAFIVSRDDDENVNLTLRSLTRAGRGSWRALFPVILITQRIYRRRYLRALRHDSQ</sequence>
<name>A0A3N4ZAT1_9MICO</name>
<gene>
    <name evidence="2" type="ORF">EDD34_3197</name>
</gene>
<dbReference type="EMBL" id="RKQZ01000001">
    <property type="protein sequence ID" value="RPF22532.1"/>
    <property type="molecule type" value="Genomic_DNA"/>
</dbReference>
<protein>
    <submittedName>
        <fullName evidence="2">Uncharacterized protein (UPF0548 family)</fullName>
    </submittedName>
</protein>
<dbReference type="PANTHER" id="PTHR34202:SF1">
    <property type="entry name" value="UPF0548 PROTEIN"/>
    <property type="match status" value="1"/>
</dbReference>
<proteinExistence type="predicted"/>
<feature type="domain" description="DUF1990" evidence="1">
    <location>
        <begin position="171"/>
        <end position="324"/>
    </location>
</feature>
<reference evidence="2 3" key="1">
    <citation type="submission" date="2018-11" db="EMBL/GenBank/DDBJ databases">
        <title>Sequencing the genomes of 1000 actinobacteria strains.</title>
        <authorList>
            <person name="Klenk H.-P."/>
        </authorList>
    </citation>
    <scope>NUCLEOTIDE SEQUENCE [LARGE SCALE GENOMIC DNA]</scope>
    <source>
        <strain evidence="2 3">DSM 15700</strain>
    </source>
</reference>
<dbReference type="AlphaFoldDB" id="A0A3N4ZAT1"/>
<keyword evidence="3" id="KW-1185">Reference proteome</keyword>
<dbReference type="PANTHER" id="PTHR34202">
    <property type="entry name" value="UPF0548 PROTEIN"/>
    <property type="match status" value="1"/>
</dbReference>
<comment type="caution">
    <text evidence="2">The sequence shown here is derived from an EMBL/GenBank/DDBJ whole genome shotgun (WGS) entry which is preliminary data.</text>
</comment>
<evidence type="ECO:0000259" key="1">
    <source>
        <dbReference type="Pfam" id="PF09348"/>
    </source>
</evidence>
<dbReference type="Proteomes" id="UP000280501">
    <property type="component" value="Unassembled WGS sequence"/>
</dbReference>
<evidence type="ECO:0000313" key="3">
    <source>
        <dbReference type="Proteomes" id="UP000280501"/>
    </source>
</evidence>
<dbReference type="Pfam" id="PF09348">
    <property type="entry name" value="DUF1990"/>
    <property type="match status" value="1"/>
</dbReference>
<evidence type="ECO:0000313" key="2">
    <source>
        <dbReference type="EMBL" id="RPF22532.1"/>
    </source>
</evidence>